<accession>A0ABP4GDC8</accession>
<evidence type="ECO:0000313" key="4">
    <source>
        <dbReference type="EMBL" id="GAA1221136.1"/>
    </source>
</evidence>
<evidence type="ECO:0000256" key="1">
    <source>
        <dbReference type="ARBA" id="ARBA00022679"/>
    </source>
</evidence>
<dbReference type="PANTHER" id="PTHR43877:SF2">
    <property type="entry name" value="AMINOALKYLPHOSPHONATE N-ACETYLTRANSFERASE-RELATED"/>
    <property type="match status" value="1"/>
</dbReference>
<feature type="region of interest" description="Disordered" evidence="3">
    <location>
        <begin position="1"/>
        <end position="33"/>
    </location>
</feature>
<dbReference type="Gene3D" id="3.40.630.30">
    <property type="match status" value="1"/>
</dbReference>
<dbReference type="Proteomes" id="UP001500037">
    <property type="component" value="Unassembled WGS sequence"/>
</dbReference>
<evidence type="ECO:0000313" key="5">
    <source>
        <dbReference type="Proteomes" id="UP001500037"/>
    </source>
</evidence>
<dbReference type="PANTHER" id="PTHR43877">
    <property type="entry name" value="AMINOALKYLPHOSPHONATE N-ACETYLTRANSFERASE-RELATED-RELATED"/>
    <property type="match status" value="1"/>
</dbReference>
<evidence type="ECO:0008006" key="6">
    <source>
        <dbReference type="Google" id="ProtNLM"/>
    </source>
</evidence>
<dbReference type="InterPro" id="IPR050832">
    <property type="entry name" value="Bact_Acetyltransf"/>
</dbReference>
<proteinExistence type="predicted"/>
<protein>
    <recommendedName>
        <fullName evidence="6">Acetyltransferase (GNAT) family protein</fullName>
    </recommendedName>
</protein>
<comment type="caution">
    <text evidence="4">The sequence shown here is derived from an EMBL/GenBank/DDBJ whole genome shotgun (WGS) entry which is preliminary data.</text>
</comment>
<reference evidence="5" key="1">
    <citation type="journal article" date="2019" name="Int. J. Syst. Evol. Microbiol.">
        <title>The Global Catalogue of Microorganisms (GCM) 10K type strain sequencing project: providing services to taxonomists for standard genome sequencing and annotation.</title>
        <authorList>
            <consortium name="The Broad Institute Genomics Platform"/>
            <consortium name="The Broad Institute Genome Sequencing Center for Infectious Disease"/>
            <person name="Wu L."/>
            <person name="Ma J."/>
        </authorList>
    </citation>
    <scope>NUCLEOTIDE SEQUENCE [LARGE SCALE GENOMIC DNA]</scope>
    <source>
        <strain evidence="5">JCM 13004</strain>
    </source>
</reference>
<dbReference type="InterPro" id="IPR016181">
    <property type="entry name" value="Acyl_CoA_acyltransferase"/>
</dbReference>
<keyword evidence="2" id="KW-0012">Acyltransferase</keyword>
<gene>
    <name evidence="4" type="ORF">GCM10009665_09110</name>
</gene>
<sequence>MRSPRSTCAPPPAARAAAPGGGGPGGGGGGGWGGGGWGGAAGLLAAVEAPAGGLGLTVLRLDTRGDLVEARALYARHGYREIPRYNDSRYADHWFEKSLPGPVAGVTPPAAS</sequence>
<organism evidence="4 5">
    <name type="scientific">Kitasatospora nipponensis</name>
    <dbReference type="NCBI Taxonomy" id="258049"/>
    <lineage>
        <taxon>Bacteria</taxon>
        <taxon>Bacillati</taxon>
        <taxon>Actinomycetota</taxon>
        <taxon>Actinomycetes</taxon>
        <taxon>Kitasatosporales</taxon>
        <taxon>Streptomycetaceae</taxon>
        <taxon>Kitasatospora</taxon>
    </lineage>
</organism>
<name>A0ABP4GDC8_9ACTN</name>
<feature type="compositionally biased region" description="Gly residues" evidence="3">
    <location>
        <begin position="19"/>
        <end position="33"/>
    </location>
</feature>
<evidence type="ECO:0000256" key="2">
    <source>
        <dbReference type="ARBA" id="ARBA00023315"/>
    </source>
</evidence>
<evidence type="ECO:0000256" key="3">
    <source>
        <dbReference type="SAM" id="MobiDB-lite"/>
    </source>
</evidence>
<dbReference type="SUPFAM" id="SSF55729">
    <property type="entry name" value="Acyl-CoA N-acyltransferases (Nat)"/>
    <property type="match status" value="1"/>
</dbReference>
<dbReference type="EMBL" id="BAAALF010000009">
    <property type="protein sequence ID" value="GAA1221136.1"/>
    <property type="molecule type" value="Genomic_DNA"/>
</dbReference>
<keyword evidence="1" id="KW-0808">Transferase</keyword>
<keyword evidence="5" id="KW-1185">Reference proteome</keyword>